<dbReference type="Proteomes" id="UP000549971">
    <property type="component" value="Unassembled WGS sequence"/>
</dbReference>
<dbReference type="AlphaFoldDB" id="A0A7W9JEN0"/>
<dbReference type="RefSeq" id="WP_238356232.1">
    <property type="nucleotide sequence ID" value="NZ_JACHMY010000001.1"/>
</dbReference>
<feature type="transmembrane region" description="Helical" evidence="1">
    <location>
        <begin position="90"/>
        <end position="109"/>
    </location>
</feature>
<dbReference type="EMBL" id="JACHMY010000001">
    <property type="protein sequence ID" value="MBB5840560.1"/>
    <property type="molecule type" value="Genomic_DNA"/>
</dbReference>
<keyword evidence="3" id="KW-1185">Reference proteome</keyword>
<comment type="caution">
    <text evidence="2">The sequence shown here is derived from an EMBL/GenBank/DDBJ whole genome shotgun (WGS) entry which is preliminary data.</text>
</comment>
<protein>
    <submittedName>
        <fullName evidence="2">Uncharacterized protein</fullName>
    </submittedName>
</protein>
<accession>A0A7W9JEN0</accession>
<dbReference type="InterPro" id="IPR046094">
    <property type="entry name" value="DUF6112"/>
</dbReference>
<keyword evidence="1" id="KW-1133">Transmembrane helix</keyword>
<evidence type="ECO:0000313" key="3">
    <source>
        <dbReference type="Proteomes" id="UP000549971"/>
    </source>
</evidence>
<feature type="transmembrane region" description="Helical" evidence="1">
    <location>
        <begin position="48"/>
        <end position="70"/>
    </location>
</feature>
<evidence type="ECO:0000256" key="1">
    <source>
        <dbReference type="SAM" id="Phobius"/>
    </source>
</evidence>
<dbReference type="Pfam" id="PF19607">
    <property type="entry name" value="DUF6112"/>
    <property type="match status" value="1"/>
</dbReference>
<evidence type="ECO:0000313" key="2">
    <source>
        <dbReference type="EMBL" id="MBB5840560.1"/>
    </source>
</evidence>
<organism evidence="2 3">
    <name type="scientific">Kribbella italica</name>
    <dbReference type="NCBI Taxonomy" id="1540520"/>
    <lineage>
        <taxon>Bacteria</taxon>
        <taxon>Bacillati</taxon>
        <taxon>Actinomycetota</taxon>
        <taxon>Actinomycetes</taxon>
        <taxon>Propionibacteriales</taxon>
        <taxon>Kribbellaceae</taxon>
        <taxon>Kribbella</taxon>
    </lineage>
</organism>
<keyword evidence="1" id="KW-0472">Membrane</keyword>
<sequence>MTNEKGWTMSTFLAPVRDRLLITIATQDPGVTPNSNGLPGLSALKQMAGALVTFGLVICVAGFVISAAAWALGSFKGNSHYAGNGKTGCLVAAGCAILIGSANTIVRWASGISIS</sequence>
<name>A0A7W9JEN0_9ACTN</name>
<gene>
    <name evidence="2" type="ORF">HDA39_007294</name>
</gene>
<keyword evidence="1" id="KW-0812">Transmembrane</keyword>
<reference evidence="2 3" key="1">
    <citation type="submission" date="2020-08" db="EMBL/GenBank/DDBJ databases">
        <title>Sequencing the genomes of 1000 actinobacteria strains.</title>
        <authorList>
            <person name="Klenk H.-P."/>
        </authorList>
    </citation>
    <scope>NUCLEOTIDE SEQUENCE [LARGE SCALE GENOMIC DNA]</scope>
    <source>
        <strain evidence="2 3">DSM 28967</strain>
    </source>
</reference>
<proteinExistence type="predicted"/>